<evidence type="ECO:0000256" key="6">
    <source>
        <dbReference type="SAM" id="Phobius"/>
    </source>
</evidence>
<dbReference type="eggNOG" id="COG1284">
    <property type="taxonomic scope" value="Bacteria"/>
</dbReference>
<feature type="transmembrane region" description="Helical" evidence="6">
    <location>
        <begin position="81"/>
        <end position="99"/>
    </location>
</feature>
<evidence type="ECO:0000313" key="8">
    <source>
        <dbReference type="Proteomes" id="UP000064844"/>
    </source>
</evidence>
<keyword evidence="5 6" id="KW-0472">Membrane</keyword>
<reference evidence="8" key="2">
    <citation type="submission" date="2015-04" db="EMBL/GenBank/DDBJ databases">
        <title>A butyrogenic pathway from the amino acid lysine in a human gut commensal.</title>
        <authorList>
            <person name="de Vos W.M."/>
            <person name="Bui N.T.P."/>
            <person name="Plugge C.M."/>
            <person name="Ritari J."/>
        </authorList>
    </citation>
    <scope>NUCLEOTIDE SEQUENCE [LARGE SCALE GENOMIC DNA]</scope>
    <source>
        <strain evidence="8">AF211</strain>
    </source>
</reference>
<dbReference type="PANTHER" id="PTHR33545:SF10">
    <property type="entry name" value="UPF0750 MEMBRANE PROTEIN YPJC"/>
    <property type="match status" value="1"/>
</dbReference>
<feature type="transmembrane region" description="Helical" evidence="6">
    <location>
        <begin position="111"/>
        <end position="134"/>
    </location>
</feature>
<dbReference type="InterPro" id="IPR003740">
    <property type="entry name" value="YitT"/>
</dbReference>
<dbReference type="Pfam" id="PF02588">
    <property type="entry name" value="YitT_membrane"/>
    <property type="match status" value="1"/>
</dbReference>
<comment type="subcellular location">
    <subcellularLocation>
        <location evidence="1">Cell membrane</location>
        <topology evidence="1">Multi-pass membrane protein</topology>
    </subcellularLocation>
</comment>
<feature type="transmembrane region" description="Helical" evidence="6">
    <location>
        <begin position="180"/>
        <end position="197"/>
    </location>
</feature>
<dbReference type="InterPro" id="IPR051461">
    <property type="entry name" value="UPF0750_membrane"/>
</dbReference>
<evidence type="ECO:0000256" key="1">
    <source>
        <dbReference type="ARBA" id="ARBA00004651"/>
    </source>
</evidence>
<evidence type="ECO:0000256" key="4">
    <source>
        <dbReference type="ARBA" id="ARBA00022989"/>
    </source>
</evidence>
<keyword evidence="2" id="KW-1003">Cell membrane</keyword>
<proteinExistence type="predicted"/>
<feature type="transmembrane region" description="Helical" evidence="6">
    <location>
        <begin position="12"/>
        <end position="33"/>
    </location>
</feature>
<dbReference type="GO" id="GO:0005886">
    <property type="term" value="C:plasma membrane"/>
    <property type="evidence" value="ECO:0007669"/>
    <property type="project" value="UniProtKB-SubCell"/>
</dbReference>
<dbReference type="AlphaFoldDB" id="A0A0S2W1J8"/>
<keyword evidence="3 6" id="KW-0812">Transmembrane</keyword>
<keyword evidence="4 6" id="KW-1133">Transmembrane helix</keyword>
<protein>
    <recommendedName>
        <fullName evidence="9">5xTM membrane YitT family protein</fullName>
    </recommendedName>
</protein>
<keyword evidence="8" id="KW-1185">Reference proteome</keyword>
<accession>A0A0S2W1J8</accession>
<evidence type="ECO:0000256" key="5">
    <source>
        <dbReference type="ARBA" id="ARBA00023136"/>
    </source>
</evidence>
<gene>
    <name evidence="7" type="ORF">IB211_00849c</name>
</gene>
<dbReference type="PATRIC" id="fig|1297617.4.peg.862"/>
<dbReference type="EMBL" id="CP011307">
    <property type="protein sequence ID" value="ALP93243.1"/>
    <property type="molecule type" value="Genomic_DNA"/>
</dbReference>
<dbReference type="Proteomes" id="UP000064844">
    <property type="component" value="Chromosome"/>
</dbReference>
<evidence type="ECO:0000256" key="2">
    <source>
        <dbReference type="ARBA" id="ARBA00022475"/>
    </source>
</evidence>
<evidence type="ECO:0008006" key="9">
    <source>
        <dbReference type="Google" id="ProtNLM"/>
    </source>
</evidence>
<feature type="transmembrane region" description="Helical" evidence="6">
    <location>
        <begin position="53"/>
        <end position="74"/>
    </location>
</feature>
<reference evidence="7 8" key="1">
    <citation type="journal article" date="2015" name="Nat. Commun.">
        <title>Production of butyrate from lysine and the Amadori product fructoselysine by a human gut commensal.</title>
        <authorList>
            <person name="Bui T.P."/>
            <person name="Ritari J."/>
            <person name="Boeren S."/>
            <person name="de Waard P."/>
            <person name="Plugge C.M."/>
            <person name="de Vos W.M."/>
        </authorList>
    </citation>
    <scope>NUCLEOTIDE SEQUENCE [LARGE SCALE GENOMIC DNA]</scope>
    <source>
        <strain evidence="7 8">AF211</strain>
    </source>
</reference>
<dbReference type="STRING" id="1297617.IB211_00849c"/>
<evidence type="ECO:0000256" key="3">
    <source>
        <dbReference type="ARBA" id="ARBA00022692"/>
    </source>
</evidence>
<sequence length="219" mass="23101">MSSHSGMWKKTVFTYGIILLGSGILSFGLYNIHERTNVTEGGVLGMTLLLQHWFGFSPSVTSPLMDIACYLLAWRFLGNAFARYALAASLAFAGFHALWEQFPPLLPDLSAYPAIAAVAGALFVGLGVGLVVRIGGACGGDDALALCISHVARWPIARCYLLTDLTVLALSLSYISASRILYSLITVTLSSALIGWVQGTGRAPSKDGADGGAPETETA</sequence>
<dbReference type="RefSeq" id="WP_058117212.1">
    <property type="nucleotide sequence ID" value="NZ_CP011307.1"/>
</dbReference>
<dbReference type="KEGG" id="ibu:IB211_00849c"/>
<organism evidence="7 8">
    <name type="scientific">Intestinimonas butyriciproducens</name>
    <dbReference type="NCBI Taxonomy" id="1297617"/>
    <lineage>
        <taxon>Bacteria</taxon>
        <taxon>Bacillati</taxon>
        <taxon>Bacillota</taxon>
        <taxon>Clostridia</taxon>
        <taxon>Eubacteriales</taxon>
        <taxon>Intestinimonas</taxon>
    </lineage>
</organism>
<evidence type="ECO:0000313" key="7">
    <source>
        <dbReference type="EMBL" id="ALP93243.1"/>
    </source>
</evidence>
<feature type="transmembrane region" description="Helical" evidence="6">
    <location>
        <begin position="155"/>
        <end position="174"/>
    </location>
</feature>
<name>A0A0S2W1J8_9FIRM</name>
<dbReference type="PANTHER" id="PTHR33545">
    <property type="entry name" value="UPF0750 MEMBRANE PROTEIN YITT-RELATED"/>
    <property type="match status" value="1"/>
</dbReference>